<dbReference type="InterPro" id="IPR046348">
    <property type="entry name" value="SIS_dom_sf"/>
</dbReference>
<evidence type="ECO:0000313" key="3">
    <source>
        <dbReference type="Proteomes" id="UP001597458"/>
    </source>
</evidence>
<feature type="domain" description="SIS" evidence="1">
    <location>
        <begin position="34"/>
        <end position="214"/>
    </location>
</feature>
<name>A0ABW5PLA5_9BACI</name>
<dbReference type="PROSITE" id="PS51464">
    <property type="entry name" value="SIS"/>
    <property type="match status" value="1"/>
</dbReference>
<evidence type="ECO:0000313" key="2">
    <source>
        <dbReference type="EMBL" id="MFD2616155.1"/>
    </source>
</evidence>
<sequence>MSDYVNDYFNHVQQIALQVKKSQIDNINDAAHVFTEAIKNKCCIYAFGASHAGIITEELFYRTGGLAVINPILSSSLMLNTRPVTMTSQLERLAGFGKIIFSSIPAEKGDVLLIHSVSGRNPVSIDIALSAKEKGLTVIVLTNLSYSKKVNSRHTSNKKLYEVADIVIDNCGDFEDSSIKLSGLEQKIGPTSTAIGSLIVNSIVIKTADNLLKLGISPPIFHSANVDGGDAFNELLLNNYKDNIHYMM</sequence>
<dbReference type="EMBL" id="JBHUMR010000007">
    <property type="protein sequence ID" value="MFD2616155.1"/>
    <property type="molecule type" value="Genomic_DNA"/>
</dbReference>
<protein>
    <submittedName>
        <fullName evidence="2">Sugar isomerase domain-containing protein</fullName>
    </submittedName>
</protein>
<gene>
    <name evidence="2" type="ORF">ACFSTF_02365</name>
</gene>
<dbReference type="Gene3D" id="3.40.50.10490">
    <property type="entry name" value="Glucose-6-phosphate isomerase like protein, domain 1"/>
    <property type="match status" value="1"/>
</dbReference>
<dbReference type="InterPro" id="IPR050099">
    <property type="entry name" value="SIS_GmhA/DiaA_subfam"/>
</dbReference>
<reference evidence="3" key="1">
    <citation type="journal article" date="2019" name="Int. J. Syst. Evol. Microbiol.">
        <title>The Global Catalogue of Microorganisms (GCM) 10K type strain sequencing project: providing services to taxonomists for standard genome sequencing and annotation.</title>
        <authorList>
            <consortium name="The Broad Institute Genomics Platform"/>
            <consortium name="The Broad Institute Genome Sequencing Center for Infectious Disease"/>
            <person name="Wu L."/>
            <person name="Ma J."/>
        </authorList>
    </citation>
    <scope>NUCLEOTIDE SEQUENCE [LARGE SCALE GENOMIC DNA]</scope>
    <source>
        <strain evidence="3">TISTR 2241</strain>
    </source>
</reference>
<dbReference type="RefSeq" id="WP_141189601.1">
    <property type="nucleotide sequence ID" value="NZ_JBHUMR010000007.1"/>
</dbReference>
<keyword evidence="3" id="KW-1185">Reference proteome</keyword>
<evidence type="ECO:0000259" key="1">
    <source>
        <dbReference type="PROSITE" id="PS51464"/>
    </source>
</evidence>
<accession>A0ABW5PLA5</accession>
<dbReference type="Proteomes" id="UP001597458">
    <property type="component" value="Unassembled WGS sequence"/>
</dbReference>
<organism evidence="2 3">
    <name type="scientific">Terrilactibacillus laevilacticus</name>
    <dbReference type="NCBI Taxonomy" id="1380157"/>
    <lineage>
        <taxon>Bacteria</taxon>
        <taxon>Bacillati</taxon>
        <taxon>Bacillota</taxon>
        <taxon>Bacilli</taxon>
        <taxon>Bacillales</taxon>
        <taxon>Bacillaceae</taxon>
        <taxon>Terrilactibacillus</taxon>
    </lineage>
</organism>
<dbReference type="Pfam" id="PF13580">
    <property type="entry name" value="SIS_2"/>
    <property type="match status" value="1"/>
</dbReference>
<dbReference type="InterPro" id="IPR001347">
    <property type="entry name" value="SIS_dom"/>
</dbReference>
<dbReference type="PANTHER" id="PTHR30390:SF7">
    <property type="entry name" value="PHOSPHOHEPTOSE ISOMERASE"/>
    <property type="match status" value="1"/>
</dbReference>
<dbReference type="GO" id="GO:0016853">
    <property type="term" value="F:isomerase activity"/>
    <property type="evidence" value="ECO:0007669"/>
    <property type="project" value="UniProtKB-KW"/>
</dbReference>
<comment type="caution">
    <text evidence="2">The sequence shown here is derived from an EMBL/GenBank/DDBJ whole genome shotgun (WGS) entry which is preliminary data.</text>
</comment>
<dbReference type="NCBIfam" id="NF002805">
    <property type="entry name" value="PRK02947.1"/>
    <property type="match status" value="1"/>
</dbReference>
<dbReference type="SUPFAM" id="SSF53697">
    <property type="entry name" value="SIS domain"/>
    <property type="match status" value="1"/>
</dbReference>
<proteinExistence type="predicted"/>
<dbReference type="PANTHER" id="PTHR30390">
    <property type="entry name" value="SEDOHEPTULOSE 7-PHOSPHATE ISOMERASE / DNAA INITIATOR-ASSOCIATING FACTOR FOR REPLICATION INITIATION"/>
    <property type="match status" value="1"/>
</dbReference>
<keyword evidence="2" id="KW-0413">Isomerase</keyword>